<evidence type="ECO:0000313" key="1">
    <source>
        <dbReference type="EMBL" id="KAH7150189.1"/>
    </source>
</evidence>
<dbReference type="Proteomes" id="UP000717696">
    <property type="component" value="Unassembled WGS sequence"/>
</dbReference>
<proteinExistence type="predicted"/>
<keyword evidence="2" id="KW-1185">Reference proteome</keyword>
<dbReference type="EMBL" id="JAGMUU010000006">
    <property type="protein sequence ID" value="KAH7150189.1"/>
    <property type="molecule type" value="Genomic_DNA"/>
</dbReference>
<reference evidence="1" key="1">
    <citation type="journal article" date="2021" name="Nat. Commun.">
        <title>Genetic determinants of endophytism in the Arabidopsis root mycobiome.</title>
        <authorList>
            <person name="Mesny F."/>
            <person name="Miyauchi S."/>
            <person name="Thiergart T."/>
            <person name="Pickel B."/>
            <person name="Atanasova L."/>
            <person name="Karlsson M."/>
            <person name="Huettel B."/>
            <person name="Barry K.W."/>
            <person name="Haridas S."/>
            <person name="Chen C."/>
            <person name="Bauer D."/>
            <person name="Andreopoulos W."/>
            <person name="Pangilinan J."/>
            <person name="LaButti K."/>
            <person name="Riley R."/>
            <person name="Lipzen A."/>
            <person name="Clum A."/>
            <person name="Drula E."/>
            <person name="Henrissat B."/>
            <person name="Kohler A."/>
            <person name="Grigoriev I.V."/>
            <person name="Martin F.M."/>
            <person name="Hacquard S."/>
        </authorList>
    </citation>
    <scope>NUCLEOTIDE SEQUENCE</scope>
    <source>
        <strain evidence="1">MPI-CAGE-AT-0021</strain>
    </source>
</reference>
<evidence type="ECO:0000313" key="2">
    <source>
        <dbReference type="Proteomes" id="UP000717696"/>
    </source>
</evidence>
<dbReference type="OrthoDB" id="10560805at2759"/>
<dbReference type="AlphaFoldDB" id="A0A9P9F246"/>
<name>A0A9P9F246_9HYPO</name>
<gene>
    <name evidence="1" type="ORF">B0J13DRAFT_285171</name>
</gene>
<accession>A0A9P9F246</accession>
<comment type="caution">
    <text evidence="1">The sequence shown here is derived from an EMBL/GenBank/DDBJ whole genome shotgun (WGS) entry which is preliminary data.</text>
</comment>
<protein>
    <submittedName>
        <fullName evidence="1">Uncharacterized protein</fullName>
    </submittedName>
</protein>
<sequence length="229" mass="25092">MTRPAEMRRAIGKRHVRIHTVCPVDTYPYPSLLSSTFSSTRQLRSWNEESLIGSPGASTCTGSKYPSIPASVVRFSLSLSFGAACLGSRHVLYLPGAAIWLIPLSRPGEHVASGTMLQGLFSRSSPPWRQHKAMHQEEGLKDLDPARFYTGRPRFCNAAPRGPRPFVPLSNSLYINVPLTRHGSHQLRGVHQLSSKPAASAASPPALCITLVRVESLWCRRTEAVVGRA</sequence>
<organism evidence="1 2">
    <name type="scientific">Dactylonectria estremocensis</name>
    <dbReference type="NCBI Taxonomy" id="1079267"/>
    <lineage>
        <taxon>Eukaryota</taxon>
        <taxon>Fungi</taxon>
        <taxon>Dikarya</taxon>
        <taxon>Ascomycota</taxon>
        <taxon>Pezizomycotina</taxon>
        <taxon>Sordariomycetes</taxon>
        <taxon>Hypocreomycetidae</taxon>
        <taxon>Hypocreales</taxon>
        <taxon>Nectriaceae</taxon>
        <taxon>Dactylonectria</taxon>
    </lineage>
</organism>